<evidence type="ECO:0000313" key="2">
    <source>
        <dbReference type="Proteomes" id="UP001195965"/>
    </source>
</evidence>
<dbReference type="Proteomes" id="UP001195965">
    <property type="component" value="Chromosome"/>
</dbReference>
<accession>A0ACD5HGF7</accession>
<keyword evidence="2" id="KW-1185">Reference proteome</keyword>
<dbReference type="EMBL" id="CP127526">
    <property type="protein sequence ID" value="XRI74082.1"/>
    <property type="molecule type" value="Genomic_DNA"/>
</dbReference>
<reference evidence="1 2" key="1">
    <citation type="journal article" date="2021" name="ISME J.">
        <title>Genomic evolution of the class Acidithiobacillia: deep-branching Proteobacteria living in extreme acidic conditions.</title>
        <authorList>
            <person name="Moya-Beltran A."/>
            <person name="Beard S."/>
            <person name="Rojas-Villalobos C."/>
            <person name="Issotta F."/>
            <person name="Gallardo Y."/>
            <person name="Ulloa R."/>
            <person name="Giaveno A."/>
            <person name="Degli Esposti M."/>
            <person name="Johnson D.B."/>
            <person name="Quatrini R."/>
        </authorList>
    </citation>
    <scope>NUCLEOTIDE SEQUENCE [LARGE SCALE GENOMIC DNA]</scope>
    <source>
        <strain evidence="1 2">GG1-14</strain>
    </source>
</reference>
<proteinExistence type="predicted"/>
<evidence type="ECO:0000313" key="1">
    <source>
        <dbReference type="EMBL" id="XRI74082.1"/>
    </source>
</evidence>
<organism evidence="1 2">
    <name type="scientific">Acidithiobacillus montserratensis</name>
    <dbReference type="NCBI Taxonomy" id="2729135"/>
    <lineage>
        <taxon>Bacteria</taxon>
        <taxon>Pseudomonadati</taxon>
        <taxon>Pseudomonadota</taxon>
        <taxon>Acidithiobacillia</taxon>
        <taxon>Acidithiobacillales</taxon>
        <taxon>Acidithiobacillaceae</taxon>
        <taxon>Acidithiobacillus</taxon>
    </lineage>
</organism>
<name>A0ACD5HGF7_9PROT</name>
<sequence length="578" mass="65303">MKLIDCSLVPCDLYPNKYELNPRLIVLGTCGAESLVDAGISKNMLVQHYLWESWNDNVFPDFDSSNIDGLVVHLTLRHILKSVDGLERGDISYITTSIDQMSIKVDGFLDDLIKNIMSHYGTKNPLFFLSFIEPPQTTRGFFSANRSESIYRLVRNINDSMQKILQKYPNAYYVEVNDILAYYGCGESADSYKQHFTHAGNSGNQQSLKFYKAILQRIVNALETIKAVLPVKLIVTDLDNTFWNGIPAEEDEIIPWAHTEGWPIGYIEALLECKRRGIVLAISSKNDETQTLNSFRKIWGAKITPEDFFSIKINWESKSSNIAQIMAEANILPSNTLFIDDNPLEIEEVKQAFPEIRTLTVPQQHWRNVLLHSPQTQSATFTKESEQRTVLLKAKVERDKISQNMDRDTYLQSLNLQVRINIIRGADHSNYARAFELLNKTNQFNTTGKRWTESELSSLFQESGCLFVASVSDRLANHGLTSVAVVSANKLLQFVLSCRVFGLGIETALLHQVLETQRNVGCTSISALSKDSGRNASSREFYSRHNFVLVDTDIDGVQYWQSSGVPSVPSWISVVTGE</sequence>
<protein>
    <submittedName>
        <fullName evidence="1">HAD-IIIC family phosphatase</fullName>
    </submittedName>
</protein>
<gene>
    <name evidence="1" type="ORF">HHS34_002515</name>
</gene>